<dbReference type="AlphaFoldDB" id="A0AAD9UX07"/>
<proteinExistence type="predicted"/>
<accession>A0AAD9UX07</accession>
<evidence type="ECO:0000256" key="1">
    <source>
        <dbReference type="SAM" id="MobiDB-lite"/>
    </source>
</evidence>
<dbReference type="EMBL" id="JARQWQ010000081">
    <property type="protein sequence ID" value="KAK2553066.1"/>
    <property type="molecule type" value="Genomic_DNA"/>
</dbReference>
<dbReference type="Proteomes" id="UP001249851">
    <property type="component" value="Unassembled WGS sequence"/>
</dbReference>
<feature type="compositionally biased region" description="Polar residues" evidence="1">
    <location>
        <begin position="151"/>
        <end position="164"/>
    </location>
</feature>
<evidence type="ECO:0000313" key="3">
    <source>
        <dbReference type="Proteomes" id="UP001249851"/>
    </source>
</evidence>
<organism evidence="2 3">
    <name type="scientific">Acropora cervicornis</name>
    <name type="common">Staghorn coral</name>
    <dbReference type="NCBI Taxonomy" id="6130"/>
    <lineage>
        <taxon>Eukaryota</taxon>
        <taxon>Metazoa</taxon>
        <taxon>Cnidaria</taxon>
        <taxon>Anthozoa</taxon>
        <taxon>Hexacorallia</taxon>
        <taxon>Scleractinia</taxon>
        <taxon>Astrocoeniina</taxon>
        <taxon>Acroporidae</taxon>
        <taxon>Acropora</taxon>
    </lineage>
</organism>
<dbReference type="PANTHER" id="PTHR34239">
    <property type="entry name" value="APPLE DOMAIN-CONTAINING PROTEIN"/>
    <property type="match status" value="1"/>
</dbReference>
<name>A0AAD9UX07_ACRCE</name>
<dbReference type="PANTHER" id="PTHR34239:SF2">
    <property type="entry name" value="TRANSPOSABLE ELEMENT P TRANSPOSASE_THAP9 CONSERVED DOMAIN-CONTAINING PROTEIN"/>
    <property type="match status" value="1"/>
</dbReference>
<keyword evidence="3" id="KW-1185">Reference proteome</keyword>
<comment type="caution">
    <text evidence="2">The sequence shown here is derived from an EMBL/GenBank/DDBJ whole genome shotgun (WGS) entry which is preliminary data.</text>
</comment>
<reference evidence="2" key="1">
    <citation type="journal article" date="2023" name="G3 (Bethesda)">
        <title>Whole genome assembly and annotation of the endangered Caribbean coral Acropora cervicornis.</title>
        <authorList>
            <person name="Selwyn J.D."/>
            <person name="Vollmer S.V."/>
        </authorList>
    </citation>
    <scope>NUCLEOTIDE SEQUENCE</scope>
    <source>
        <strain evidence="2">K2</strain>
    </source>
</reference>
<evidence type="ECO:0000313" key="2">
    <source>
        <dbReference type="EMBL" id="KAK2553066.1"/>
    </source>
</evidence>
<sequence length="164" mass="18278">MQQAFQKATFAIVITCDKLLAVKSQIDTKDMVPNSIDAIALVGHVVSDISLIRREQLRPSLKHEFQTFCSNSVPPSSKLLFGDDLAKEIRDAKETSRIGLTVGAYTKHDGPRNRRHHNLYQGGRHDKSNKGSSRQSFLGRGYQRDGKNHTPAPSTRPRSNNSLP</sequence>
<feature type="region of interest" description="Disordered" evidence="1">
    <location>
        <begin position="102"/>
        <end position="164"/>
    </location>
</feature>
<protein>
    <submittedName>
        <fullName evidence="2">Uncharacterized protein</fullName>
    </submittedName>
</protein>
<reference evidence="2" key="2">
    <citation type="journal article" date="2023" name="Science">
        <title>Genomic signatures of disease resistance in endangered staghorn corals.</title>
        <authorList>
            <person name="Vollmer S.V."/>
            <person name="Selwyn J.D."/>
            <person name="Despard B.A."/>
            <person name="Roesel C.L."/>
        </authorList>
    </citation>
    <scope>NUCLEOTIDE SEQUENCE</scope>
    <source>
        <strain evidence="2">K2</strain>
    </source>
</reference>
<gene>
    <name evidence="2" type="ORF">P5673_025793</name>
</gene>